<evidence type="ECO:0000256" key="1">
    <source>
        <dbReference type="SAM" id="Phobius"/>
    </source>
</evidence>
<comment type="caution">
    <text evidence="5">The sequence shown here is derived from an EMBL/GenBank/DDBJ whole genome shotgun (WGS) entry which is preliminary data.</text>
</comment>
<evidence type="ECO:0000259" key="3">
    <source>
        <dbReference type="Pfam" id="PF23070"/>
    </source>
</evidence>
<keyword evidence="1" id="KW-0472">Membrane</keyword>
<proteinExistence type="predicted"/>
<name>A0A0T6AXL0_9SCAR</name>
<dbReference type="PANTHER" id="PTHR22255">
    <property type="entry name" value="LP06548P"/>
    <property type="match status" value="1"/>
</dbReference>
<feature type="transmembrane region" description="Helical" evidence="1">
    <location>
        <begin position="380"/>
        <end position="400"/>
    </location>
</feature>
<dbReference type="InterPro" id="IPR055471">
    <property type="entry name" value="DUF7043"/>
</dbReference>
<evidence type="ECO:0000259" key="2">
    <source>
        <dbReference type="Pfam" id="PF23069"/>
    </source>
</evidence>
<evidence type="ECO:0000313" key="5">
    <source>
        <dbReference type="EMBL" id="KRT79884.1"/>
    </source>
</evidence>
<gene>
    <name evidence="5" type="ORF">AMK59_7920</name>
</gene>
<sequence>MLYFFTDFRLSCIGQWTDPDGQRYLALGDTRKRPAYRCAQFHENLETGKIHIALSKDSTCDLQLRSPTQGYETISLTPITYKEDQKWQEEIDSTDCRFPLWVQSQWEHVKVENNKFFYKDQTDFITYNLKCLTKVTPDKYLVYSRTHCTEKRYNCLWIQRRSDDVFEFQLGGTAIKYRTEHVCNPSNMLNKWITQSRKLPISPIKCPISGVFKGVIPEMKSYCTNLSSDCMTPDLMYYKVFNCDTMDVIEEREYRCLGHWKEDDLLYTYTKRHDKIAQGTFECFVGSIVSDKEDYIIIKEAGEHCQRNMDPLSSGMKLIKQKQLTVLCVGNETSSETKNSYSNDKKKPDWPVYETTAQNNQTTHLSDNKNDQKMNPQAGAGLHILPVAAINILSIFIVIIF</sequence>
<dbReference type="Pfam" id="PF23070">
    <property type="entry name" value="DUF7043"/>
    <property type="match status" value="1"/>
</dbReference>
<reference evidence="5 6" key="1">
    <citation type="submission" date="2015-09" db="EMBL/GenBank/DDBJ databases">
        <title>Draft genome of the scarab beetle Oryctes borbonicus.</title>
        <authorList>
            <person name="Meyer J.M."/>
            <person name="Markov G.V."/>
            <person name="Baskaran P."/>
            <person name="Herrmann M."/>
            <person name="Sommer R.J."/>
            <person name="Roedelsperger C."/>
        </authorList>
    </citation>
    <scope>NUCLEOTIDE SEQUENCE [LARGE SCALE GENOMIC DNA]</scope>
    <source>
        <strain evidence="5">OB123</strain>
        <tissue evidence="5">Whole animal</tissue>
    </source>
</reference>
<keyword evidence="6" id="KW-1185">Reference proteome</keyword>
<keyword evidence="1" id="KW-0812">Transmembrane</keyword>
<dbReference type="Pfam" id="PF23073">
    <property type="entry name" value="DUF7045"/>
    <property type="match status" value="1"/>
</dbReference>
<keyword evidence="1" id="KW-1133">Transmembrane helix</keyword>
<dbReference type="InterPro" id="IPR055473">
    <property type="entry name" value="DUF7045"/>
</dbReference>
<evidence type="ECO:0000313" key="6">
    <source>
        <dbReference type="Proteomes" id="UP000051574"/>
    </source>
</evidence>
<feature type="domain" description="DUF7045" evidence="4">
    <location>
        <begin position="206"/>
        <end position="311"/>
    </location>
</feature>
<dbReference type="AlphaFoldDB" id="A0A0T6AXL0"/>
<dbReference type="EMBL" id="LJIG01022568">
    <property type="protein sequence ID" value="KRT79884.1"/>
    <property type="molecule type" value="Genomic_DNA"/>
</dbReference>
<feature type="domain" description="DUF7042" evidence="2">
    <location>
        <begin position="7"/>
        <end position="77"/>
    </location>
</feature>
<dbReference type="Pfam" id="PF23069">
    <property type="entry name" value="DUF7042"/>
    <property type="match status" value="1"/>
</dbReference>
<accession>A0A0T6AXL0</accession>
<dbReference type="InterPro" id="IPR055470">
    <property type="entry name" value="DUF7042"/>
</dbReference>
<feature type="domain" description="DUF7043" evidence="3">
    <location>
        <begin position="94"/>
        <end position="194"/>
    </location>
</feature>
<dbReference type="Proteomes" id="UP000051574">
    <property type="component" value="Unassembled WGS sequence"/>
</dbReference>
<protein>
    <submittedName>
        <fullName evidence="5">Uncharacterized protein</fullName>
    </submittedName>
</protein>
<evidence type="ECO:0000259" key="4">
    <source>
        <dbReference type="Pfam" id="PF23073"/>
    </source>
</evidence>
<organism evidence="5 6">
    <name type="scientific">Oryctes borbonicus</name>
    <dbReference type="NCBI Taxonomy" id="1629725"/>
    <lineage>
        <taxon>Eukaryota</taxon>
        <taxon>Metazoa</taxon>
        <taxon>Ecdysozoa</taxon>
        <taxon>Arthropoda</taxon>
        <taxon>Hexapoda</taxon>
        <taxon>Insecta</taxon>
        <taxon>Pterygota</taxon>
        <taxon>Neoptera</taxon>
        <taxon>Endopterygota</taxon>
        <taxon>Coleoptera</taxon>
        <taxon>Polyphaga</taxon>
        <taxon>Scarabaeiformia</taxon>
        <taxon>Scarabaeidae</taxon>
        <taxon>Dynastinae</taxon>
        <taxon>Oryctes</taxon>
    </lineage>
</organism>
<dbReference type="PANTHER" id="PTHR22255:SF4">
    <property type="entry name" value="CATION-INDEPENDENT MANNOSE-6-PHOSPHATE RECEPTOR"/>
    <property type="match status" value="1"/>
</dbReference>
<dbReference type="OrthoDB" id="6380161at2759"/>